<dbReference type="InterPro" id="IPR051082">
    <property type="entry name" value="Pentapeptide-BTB/POZ_domain"/>
</dbReference>
<feature type="region of interest" description="Disordered" evidence="1">
    <location>
        <begin position="238"/>
        <end position="278"/>
    </location>
</feature>
<evidence type="ECO:0000313" key="2">
    <source>
        <dbReference type="EMBL" id="MFC5946800.1"/>
    </source>
</evidence>
<proteinExistence type="predicted"/>
<dbReference type="Proteomes" id="UP001596119">
    <property type="component" value="Unassembled WGS sequence"/>
</dbReference>
<feature type="compositionally biased region" description="Low complexity" evidence="1">
    <location>
        <begin position="257"/>
        <end position="268"/>
    </location>
</feature>
<comment type="caution">
    <text evidence="2">The sequence shown here is derived from an EMBL/GenBank/DDBJ whole genome shotgun (WGS) entry which is preliminary data.</text>
</comment>
<protein>
    <submittedName>
        <fullName evidence="2">Pentapeptide repeat-containing protein</fullName>
    </submittedName>
</protein>
<dbReference type="Gene3D" id="2.160.20.80">
    <property type="entry name" value="E3 ubiquitin-protein ligase SopA"/>
    <property type="match status" value="1"/>
</dbReference>
<evidence type="ECO:0000256" key="1">
    <source>
        <dbReference type="SAM" id="MobiDB-lite"/>
    </source>
</evidence>
<dbReference type="EMBL" id="JBHSQK010000002">
    <property type="protein sequence ID" value="MFC5946800.1"/>
    <property type="molecule type" value="Genomic_DNA"/>
</dbReference>
<dbReference type="Pfam" id="PF00805">
    <property type="entry name" value="Pentapeptide"/>
    <property type="match status" value="1"/>
</dbReference>
<feature type="compositionally biased region" description="Basic residues" evidence="1">
    <location>
        <begin position="269"/>
        <end position="278"/>
    </location>
</feature>
<dbReference type="InterPro" id="IPR001646">
    <property type="entry name" value="5peptide_repeat"/>
</dbReference>
<evidence type="ECO:0000313" key="3">
    <source>
        <dbReference type="Proteomes" id="UP001596119"/>
    </source>
</evidence>
<name>A0ABW1I143_9PSEU</name>
<dbReference type="PANTHER" id="PTHR14136:SF17">
    <property type="entry name" value="BTB_POZ DOMAIN-CONTAINING PROTEIN KCTD9"/>
    <property type="match status" value="1"/>
</dbReference>
<dbReference type="SUPFAM" id="SSF141571">
    <property type="entry name" value="Pentapeptide repeat-like"/>
    <property type="match status" value="1"/>
</dbReference>
<reference evidence="3" key="1">
    <citation type="journal article" date="2019" name="Int. J. Syst. Evol. Microbiol.">
        <title>The Global Catalogue of Microorganisms (GCM) 10K type strain sequencing project: providing services to taxonomists for standard genome sequencing and annotation.</title>
        <authorList>
            <consortium name="The Broad Institute Genomics Platform"/>
            <consortium name="The Broad Institute Genome Sequencing Center for Infectious Disease"/>
            <person name="Wu L."/>
            <person name="Ma J."/>
        </authorList>
    </citation>
    <scope>NUCLEOTIDE SEQUENCE [LARGE SCALE GENOMIC DNA]</scope>
    <source>
        <strain evidence="3">CGMCC 4.7397</strain>
    </source>
</reference>
<gene>
    <name evidence="2" type="ORF">ACFQH9_00730</name>
</gene>
<organism evidence="2 3">
    <name type="scientific">Pseudonocardia lutea</name>
    <dbReference type="NCBI Taxonomy" id="2172015"/>
    <lineage>
        <taxon>Bacteria</taxon>
        <taxon>Bacillati</taxon>
        <taxon>Actinomycetota</taxon>
        <taxon>Actinomycetes</taxon>
        <taxon>Pseudonocardiales</taxon>
        <taxon>Pseudonocardiaceae</taxon>
        <taxon>Pseudonocardia</taxon>
    </lineage>
</organism>
<dbReference type="PANTHER" id="PTHR14136">
    <property type="entry name" value="BTB_POZ DOMAIN-CONTAINING PROTEIN KCTD9"/>
    <property type="match status" value="1"/>
</dbReference>
<accession>A0ABW1I143</accession>
<keyword evidence="3" id="KW-1185">Reference proteome</keyword>
<sequence>MLDLIDLRADCRRCTGLCCVAPAFARSADFAFAKPAGTPCRHLQADARCGVHAELRPRGMVGCTVFDCFGAGQALSARTDRRAGDTTVFAAFPQLKTLHELLRYLLEARSLSGGVLADDLGAAIARTEELAGLDPAELATLDVEAHRRAVNPLLVAASEAARGEGPDHRGADLVGARLRGADLRRASLRGALLLGADLRGADLRGADVTGADLRGARLEGADLREVMFLVPPQLTAARGDATTRLPEGFERPDHWTAAPRDSAPARPRSQGRRRSKRR</sequence>
<dbReference type="RefSeq" id="WP_379563037.1">
    <property type="nucleotide sequence ID" value="NZ_JBHSQK010000002.1"/>
</dbReference>